<dbReference type="GO" id="GO:0005634">
    <property type="term" value="C:nucleus"/>
    <property type="evidence" value="ECO:0000318"/>
    <property type="project" value="GO_Central"/>
</dbReference>
<dbReference type="GO" id="GO:0000077">
    <property type="term" value="P:DNA damage checkpoint signaling"/>
    <property type="evidence" value="ECO:0000318"/>
    <property type="project" value="GO_Central"/>
</dbReference>
<dbReference type="GO" id="GO:0000725">
    <property type="term" value="P:recombinational repair"/>
    <property type="evidence" value="ECO:0000318"/>
    <property type="project" value="GO_Central"/>
</dbReference>
<dbReference type="GO" id="GO:0005694">
    <property type="term" value="C:chromosome"/>
    <property type="evidence" value="ECO:0000318"/>
    <property type="project" value="GO_Central"/>
</dbReference>
<dbReference type="AlphaFoldDB" id="A0A3B3HV51"/>
<sequence length="266" mass="29866">MPRKAAKTDKPALQFLERPVSGARLQNVPEVRAALNPREFFSKTHSSSALSSWVQPQFDISATPPFRRGRRNCQSVTRILDTCNELSRKHKVCKYPSLLFLRAERDKSHNPSGQRTKKAAEVTSMPEDQPQGSCQSNRTVLPAPKRRRNPQKSLNRAPSHSEYLHQPENQLIEVTEESRTPPGGCSSPRLGNVDPPPEVDTPTMKQNSCPMSPPVCSLLADPSSPQCHLHPNVLVSDTPERDYGVKVTWRRRKGLMIILKERGLLD</sequence>
<name>A0A3B3HV51_ORYLA</name>
<accession>A0A3B3HV51</accession>
<dbReference type="InParanoid" id="A0A3B3HV51"/>
<dbReference type="Ensembl" id="ENSORLT00000046715.1">
    <property type="protein sequence ID" value="ENSORLP00000035724.1"/>
    <property type="gene ID" value="ENSORLG00000026209.1"/>
</dbReference>
<dbReference type="PANTHER" id="PTHR35541:SF1">
    <property type="entry name" value="RAD9, HUS1, RAD1-INTERACTING NUCLEAR ORPHAN PROTEIN 1"/>
    <property type="match status" value="1"/>
</dbReference>
<dbReference type="STRING" id="8090.ENSORLP00000035724"/>
<proteinExistence type="predicted"/>
<dbReference type="GeneTree" id="ENSGT00730000112347"/>
<evidence type="ECO:0000313" key="2">
    <source>
        <dbReference type="Ensembl" id="ENSORLP00000035724.1"/>
    </source>
</evidence>
<feature type="region of interest" description="Disordered" evidence="1">
    <location>
        <begin position="104"/>
        <end position="208"/>
    </location>
</feature>
<gene>
    <name evidence="2" type="primary">rhno1</name>
</gene>
<dbReference type="CTD" id="83695"/>
<dbReference type="PANTHER" id="PTHR35541">
    <property type="entry name" value="RAD9, HUS1, RAD1-INTERACTING NUCLEAR ORPHAN PROTEIN 1"/>
    <property type="match status" value="1"/>
</dbReference>
<dbReference type="GO" id="GO:0071479">
    <property type="term" value="P:cellular response to ionizing radiation"/>
    <property type="evidence" value="ECO:0007669"/>
    <property type="project" value="InterPro"/>
</dbReference>
<reference evidence="2 3" key="1">
    <citation type="journal article" date="2007" name="Nature">
        <title>The medaka draft genome and insights into vertebrate genome evolution.</title>
        <authorList>
            <person name="Kasahara M."/>
            <person name="Naruse K."/>
            <person name="Sasaki S."/>
            <person name="Nakatani Y."/>
            <person name="Qu W."/>
            <person name="Ahsan B."/>
            <person name="Yamada T."/>
            <person name="Nagayasu Y."/>
            <person name="Doi K."/>
            <person name="Kasai Y."/>
            <person name="Jindo T."/>
            <person name="Kobayashi D."/>
            <person name="Shimada A."/>
            <person name="Toyoda A."/>
            <person name="Kuroki Y."/>
            <person name="Fujiyama A."/>
            <person name="Sasaki T."/>
            <person name="Shimizu A."/>
            <person name="Asakawa S."/>
            <person name="Shimizu N."/>
            <person name="Hashimoto S."/>
            <person name="Yang J."/>
            <person name="Lee Y."/>
            <person name="Matsushima K."/>
            <person name="Sugano S."/>
            <person name="Sakaizumi M."/>
            <person name="Narita T."/>
            <person name="Ohishi K."/>
            <person name="Haga S."/>
            <person name="Ohta F."/>
            <person name="Nomoto H."/>
            <person name="Nogata K."/>
            <person name="Morishita T."/>
            <person name="Endo T."/>
            <person name="Shin-I T."/>
            <person name="Takeda H."/>
            <person name="Morishita S."/>
            <person name="Kohara Y."/>
        </authorList>
    </citation>
    <scope>NUCLEOTIDE SEQUENCE [LARGE SCALE GENOMIC DNA]</scope>
    <source>
        <strain evidence="2 3">Hd-rR</strain>
    </source>
</reference>
<reference evidence="2" key="2">
    <citation type="submission" date="2025-08" db="UniProtKB">
        <authorList>
            <consortium name="Ensembl"/>
        </authorList>
    </citation>
    <scope>IDENTIFICATION</scope>
    <source>
        <strain evidence="2">Hd-rR</strain>
    </source>
</reference>
<dbReference type="InterPro" id="IPR029293">
    <property type="entry name" value="RHNO1"/>
</dbReference>
<feature type="compositionally biased region" description="Polar residues" evidence="1">
    <location>
        <begin position="130"/>
        <end position="139"/>
    </location>
</feature>
<protein>
    <submittedName>
        <fullName evidence="2">RAD9-HUS1-RAD1 interacting nuclear orphan 1</fullName>
    </submittedName>
</protein>
<dbReference type="RefSeq" id="XP_004083246.1">
    <property type="nucleotide sequence ID" value="XM_004083198.4"/>
</dbReference>
<organism evidence="2 3">
    <name type="scientific">Oryzias latipes</name>
    <name type="common">Japanese rice fish</name>
    <name type="synonym">Japanese killifish</name>
    <dbReference type="NCBI Taxonomy" id="8090"/>
    <lineage>
        <taxon>Eukaryota</taxon>
        <taxon>Metazoa</taxon>
        <taxon>Chordata</taxon>
        <taxon>Craniata</taxon>
        <taxon>Vertebrata</taxon>
        <taxon>Euteleostomi</taxon>
        <taxon>Actinopterygii</taxon>
        <taxon>Neopterygii</taxon>
        <taxon>Teleostei</taxon>
        <taxon>Neoteleostei</taxon>
        <taxon>Acanthomorphata</taxon>
        <taxon>Ovalentaria</taxon>
        <taxon>Atherinomorphae</taxon>
        <taxon>Beloniformes</taxon>
        <taxon>Adrianichthyidae</taxon>
        <taxon>Oryziinae</taxon>
        <taxon>Oryzias</taxon>
    </lineage>
</organism>
<dbReference type="Proteomes" id="UP000001038">
    <property type="component" value="Chromosome 23"/>
</dbReference>
<dbReference type="OrthoDB" id="9942438at2759"/>
<evidence type="ECO:0000256" key="1">
    <source>
        <dbReference type="SAM" id="MobiDB-lite"/>
    </source>
</evidence>
<dbReference type="GeneID" id="101166177"/>
<dbReference type="FunCoup" id="A0A3B3HV51">
    <property type="interactions" value="976"/>
</dbReference>
<evidence type="ECO:0000313" key="3">
    <source>
        <dbReference type="Proteomes" id="UP000001038"/>
    </source>
</evidence>
<reference evidence="2" key="3">
    <citation type="submission" date="2025-09" db="UniProtKB">
        <authorList>
            <consortium name="Ensembl"/>
        </authorList>
    </citation>
    <scope>IDENTIFICATION</scope>
    <source>
        <strain evidence="2">Hd-rR</strain>
    </source>
</reference>
<dbReference type="KEGG" id="ola:101166177"/>
<dbReference type="Bgee" id="ENSORLG00000026209">
    <property type="expression patterns" value="Expressed in animal zygote and 9 other cell types or tissues"/>
</dbReference>
<keyword evidence="3" id="KW-1185">Reference proteome</keyword>
<dbReference type="Pfam" id="PF15319">
    <property type="entry name" value="RHINO"/>
    <property type="match status" value="1"/>
</dbReference>